<dbReference type="Gene3D" id="1.10.443.10">
    <property type="entry name" value="Intergrase catalytic core"/>
    <property type="match status" value="1"/>
</dbReference>
<dbReference type="CDD" id="cd01189">
    <property type="entry name" value="INT_ICEBs1_C_like"/>
    <property type="match status" value="1"/>
</dbReference>
<dbReference type="Proteomes" id="UP000195918">
    <property type="component" value="Unassembled WGS sequence"/>
</dbReference>
<dbReference type="PANTHER" id="PTHR30349">
    <property type="entry name" value="PHAGE INTEGRASE-RELATED"/>
    <property type="match status" value="1"/>
</dbReference>
<feature type="domain" description="Core-binding (CB)" evidence="7">
    <location>
        <begin position="62"/>
        <end position="149"/>
    </location>
</feature>
<dbReference type="PROSITE" id="PS51900">
    <property type="entry name" value="CB"/>
    <property type="match status" value="1"/>
</dbReference>
<evidence type="ECO:0000259" key="6">
    <source>
        <dbReference type="PROSITE" id="PS51898"/>
    </source>
</evidence>
<proteinExistence type="inferred from homology"/>
<keyword evidence="9" id="KW-1185">Reference proteome</keyword>
<gene>
    <name evidence="8" type="ORF">FM121_08845</name>
</gene>
<dbReference type="InterPro" id="IPR002104">
    <property type="entry name" value="Integrase_catalytic"/>
</dbReference>
<dbReference type="PROSITE" id="PS51898">
    <property type="entry name" value="TYR_RECOMBINASE"/>
    <property type="match status" value="1"/>
</dbReference>
<evidence type="ECO:0000256" key="2">
    <source>
        <dbReference type="ARBA" id="ARBA00022908"/>
    </source>
</evidence>
<evidence type="ECO:0000256" key="4">
    <source>
        <dbReference type="ARBA" id="ARBA00023172"/>
    </source>
</evidence>
<dbReference type="InterPro" id="IPR010998">
    <property type="entry name" value="Integrase_recombinase_N"/>
</dbReference>
<evidence type="ECO:0000256" key="1">
    <source>
        <dbReference type="ARBA" id="ARBA00008857"/>
    </source>
</evidence>
<dbReference type="RefSeq" id="WP_086951811.1">
    <property type="nucleotide sequence ID" value="NZ_FWFD01000013.1"/>
</dbReference>
<dbReference type="OrthoDB" id="111144at2"/>
<feature type="domain" description="Tyr recombinase" evidence="6">
    <location>
        <begin position="170"/>
        <end position="362"/>
    </location>
</feature>
<accession>A0A1X6WPC4</accession>
<evidence type="ECO:0000259" key="7">
    <source>
        <dbReference type="PROSITE" id="PS51900"/>
    </source>
</evidence>
<dbReference type="GO" id="GO:0006310">
    <property type="term" value="P:DNA recombination"/>
    <property type="evidence" value="ECO:0007669"/>
    <property type="project" value="UniProtKB-KW"/>
</dbReference>
<comment type="similarity">
    <text evidence="1">Belongs to the 'phage' integrase family.</text>
</comment>
<dbReference type="Pfam" id="PF14659">
    <property type="entry name" value="Phage_int_SAM_3"/>
    <property type="match status" value="1"/>
</dbReference>
<dbReference type="InterPro" id="IPR011010">
    <property type="entry name" value="DNA_brk_join_enz"/>
</dbReference>
<keyword evidence="4" id="KW-0233">DNA recombination</keyword>
<keyword evidence="3 5" id="KW-0238">DNA-binding</keyword>
<evidence type="ECO:0000313" key="8">
    <source>
        <dbReference type="EMBL" id="SLM86183.1"/>
    </source>
</evidence>
<dbReference type="Pfam" id="PF00589">
    <property type="entry name" value="Phage_integrase"/>
    <property type="match status" value="1"/>
</dbReference>
<name>A0A1X6WPC4_9ENTE</name>
<dbReference type="SUPFAM" id="SSF56349">
    <property type="entry name" value="DNA breaking-rejoining enzymes"/>
    <property type="match status" value="1"/>
</dbReference>
<reference evidence="9" key="1">
    <citation type="submission" date="2017-02" db="EMBL/GenBank/DDBJ databases">
        <authorList>
            <person name="Dridi B."/>
        </authorList>
    </citation>
    <scope>NUCLEOTIDE SEQUENCE [LARGE SCALE GENOMIC DNA]</scope>
    <source>
        <strain evidence="9">bH819</strain>
    </source>
</reference>
<protein>
    <submittedName>
        <fullName evidence="8">Integrase</fullName>
    </submittedName>
</protein>
<dbReference type="EMBL" id="FWFD01000013">
    <property type="protein sequence ID" value="SLM86183.1"/>
    <property type="molecule type" value="Genomic_DNA"/>
</dbReference>
<evidence type="ECO:0000256" key="5">
    <source>
        <dbReference type="PROSITE-ProRule" id="PRU01248"/>
    </source>
</evidence>
<evidence type="ECO:0000313" key="9">
    <source>
        <dbReference type="Proteomes" id="UP000195918"/>
    </source>
</evidence>
<dbReference type="InterPro" id="IPR050090">
    <property type="entry name" value="Tyrosine_recombinase_XerCD"/>
</dbReference>
<dbReference type="AlphaFoldDB" id="A0A1X6WPC4"/>
<dbReference type="GO" id="GO:0015074">
    <property type="term" value="P:DNA integration"/>
    <property type="evidence" value="ECO:0007669"/>
    <property type="project" value="UniProtKB-KW"/>
</dbReference>
<dbReference type="InterPro" id="IPR004107">
    <property type="entry name" value="Integrase_SAM-like_N"/>
</dbReference>
<dbReference type="PANTHER" id="PTHR30349:SF41">
    <property type="entry name" value="INTEGRASE_RECOMBINASE PROTEIN MJ0367-RELATED"/>
    <property type="match status" value="1"/>
</dbReference>
<evidence type="ECO:0000256" key="3">
    <source>
        <dbReference type="ARBA" id="ARBA00023125"/>
    </source>
</evidence>
<sequence>MSRRGENIYKRKDGRWEGRYKKGRKDNGKLKYGYVYGKTYKETKIKLNELKYNYQKNNYQKDYYYGTVENWLSLWMLENVENRVKLSTYASYQYKLNRYIIPYIGTKELLDLTTNDIENLIKVLEKKELSASTINVSIGIVKKSLKHAFNNNYIPKDISLNIRSLSNKIKKIRALSMSEQKLLETIANHDEHGLPCLIALYTGLRIGEISGLKWSNIDFEKNIIKVQYTYQRVPIMGLGSKSKLVLSDTKTIGSNRIVPIGKDTKKRLLKWFKIKGHQKFVFEVNGRPVEPRLLGYRFKRMIDNTELKNVHFHQLRHTFATRCLEAQENISVISSILGHQSVKMTLDIYTDALVGQKRIMIHQMEKRQMEYYEKKII</sequence>
<dbReference type="Gene3D" id="1.10.150.130">
    <property type="match status" value="1"/>
</dbReference>
<dbReference type="InterPro" id="IPR044068">
    <property type="entry name" value="CB"/>
</dbReference>
<keyword evidence="2" id="KW-0229">DNA integration</keyword>
<dbReference type="GO" id="GO:0003677">
    <property type="term" value="F:DNA binding"/>
    <property type="evidence" value="ECO:0007669"/>
    <property type="project" value="UniProtKB-UniRule"/>
</dbReference>
<dbReference type="InterPro" id="IPR013762">
    <property type="entry name" value="Integrase-like_cat_sf"/>
</dbReference>
<organism evidence="8 9">
    <name type="scientific">Vagococcus fluvialis bH819</name>
    <dbReference type="NCBI Taxonomy" id="1255619"/>
    <lineage>
        <taxon>Bacteria</taxon>
        <taxon>Bacillati</taxon>
        <taxon>Bacillota</taxon>
        <taxon>Bacilli</taxon>
        <taxon>Lactobacillales</taxon>
        <taxon>Enterococcaceae</taxon>
        <taxon>Vagococcus</taxon>
    </lineage>
</organism>